<dbReference type="InterPro" id="IPR008939">
    <property type="entry name" value="Lytic_TGlycosylase_superhlx_U"/>
</dbReference>
<evidence type="ECO:0000256" key="2">
    <source>
        <dbReference type="SAM" id="SignalP"/>
    </source>
</evidence>
<gene>
    <name evidence="3" type="ORF">LDJ79_12680</name>
</gene>
<reference evidence="4" key="1">
    <citation type="submission" date="2023-07" db="EMBL/GenBank/DDBJ databases">
        <title>Molecular identification of indigenous halophilic bacteria isolated from red sea cost, biodegradation of synthetic dyes and assessment of degraded metabolite toxicity.</title>
        <authorList>
            <person name="Chaieb K."/>
            <person name="Altayb H.N."/>
        </authorList>
    </citation>
    <scope>NUCLEOTIDE SEQUENCE [LARGE SCALE GENOMIC DNA]</scope>
    <source>
        <strain evidence="4">K20</strain>
    </source>
</reference>
<feature type="chain" id="PRO_5047409596" description="Lytic murein transglycosylase" evidence="2">
    <location>
        <begin position="32"/>
        <end position="418"/>
    </location>
</feature>
<dbReference type="SUPFAM" id="SSF48435">
    <property type="entry name" value="Bacterial muramidases"/>
    <property type="match status" value="1"/>
</dbReference>
<feature type="signal peptide" evidence="2">
    <location>
        <begin position="1"/>
        <end position="31"/>
    </location>
</feature>
<accession>A0ABS7YMQ7</accession>
<dbReference type="RefSeq" id="WP_225250824.1">
    <property type="nucleotide sequence ID" value="NZ_JAIWIU010000079.1"/>
</dbReference>
<evidence type="ECO:0000313" key="4">
    <source>
        <dbReference type="Proteomes" id="UP001199044"/>
    </source>
</evidence>
<protein>
    <recommendedName>
        <fullName evidence="5">Lytic murein transglycosylase</fullName>
    </recommendedName>
</protein>
<name>A0ABS7YMQ7_9VIBR</name>
<evidence type="ECO:0000256" key="1">
    <source>
        <dbReference type="ARBA" id="ARBA00022729"/>
    </source>
</evidence>
<proteinExistence type="predicted"/>
<keyword evidence="1 2" id="KW-0732">Signal</keyword>
<dbReference type="Pfam" id="PF00760">
    <property type="entry name" value="Cucumo_coat"/>
    <property type="match status" value="1"/>
</dbReference>
<sequence length="418" mass="48421">MTRCWRTIQFCGTAIYGLALTAALSSPGAMAESLEQQRALYDQAQELLDDSNLSKFNKVRRQLDEYPLTPYLDYRSLLIDIGKKPPIVVRAFIDSHKEYPFAARISAPYITSLAKQQKWQRLVEFQRQEPVGEEYQCWYYYAKLKTGDLKSAFSGAKSLWLQGASVSDACDPLFREWARLGGKTDTLVYERMLLAFEGRNAGLMSYLYQQLKDERMRRWGANMLELYRHPERIPYIAVRFPSTLDLPSQVMLAIEKLARSRPDKARTILNETKRAIDLTNEQVQSLSQYIAMQLLDSTDRKLVAWRDSVIAASKDSHLLKMRIRMALRQVDWAGVKAWVKLLPEGERRELSWQYWLGRSELATGDIEAGYKRLREMVGHRNFYSVAAAIELRQSIQYPSHDLQFNPQLIPDFPTQIPR</sequence>
<comment type="caution">
    <text evidence="3">The sequence shown here is derived from an EMBL/GenBank/DDBJ whole genome shotgun (WGS) entry which is preliminary data.</text>
</comment>
<evidence type="ECO:0000313" key="3">
    <source>
        <dbReference type="EMBL" id="MCA2016973.1"/>
    </source>
</evidence>
<dbReference type="Gene3D" id="1.25.20.10">
    <property type="entry name" value="Bacterial muramidases"/>
    <property type="match status" value="1"/>
</dbReference>
<keyword evidence="4" id="KW-1185">Reference proteome</keyword>
<organism evidence="3 4">
    <name type="scientific">Vibrio tritonius</name>
    <dbReference type="NCBI Taxonomy" id="1435069"/>
    <lineage>
        <taxon>Bacteria</taxon>
        <taxon>Pseudomonadati</taxon>
        <taxon>Pseudomonadota</taxon>
        <taxon>Gammaproteobacteria</taxon>
        <taxon>Vibrionales</taxon>
        <taxon>Vibrionaceae</taxon>
        <taxon>Vibrio</taxon>
    </lineage>
</organism>
<dbReference type="EMBL" id="JAIWIU010000079">
    <property type="protein sequence ID" value="MCA2016973.1"/>
    <property type="molecule type" value="Genomic_DNA"/>
</dbReference>
<dbReference type="Proteomes" id="UP001199044">
    <property type="component" value="Unassembled WGS sequence"/>
</dbReference>
<evidence type="ECO:0008006" key="5">
    <source>
        <dbReference type="Google" id="ProtNLM"/>
    </source>
</evidence>